<evidence type="ECO:0000256" key="1">
    <source>
        <dbReference type="SAM" id="MobiDB-lite"/>
    </source>
</evidence>
<feature type="compositionally biased region" description="Polar residues" evidence="1">
    <location>
        <begin position="114"/>
        <end position="132"/>
    </location>
</feature>
<feature type="region of interest" description="Disordered" evidence="1">
    <location>
        <begin position="349"/>
        <end position="381"/>
    </location>
</feature>
<feature type="compositionally biased region" description="Low complexity" evidence="1">
    <location>
        <begin position="168"/>
        <end position="184"/>
    </location>
</feature>
<dbReference type="AlphaFoldDB" id="E4Z4L6"/>
<feature type="region of interest" description="Disordered" evidence="1">
    <location>
        <begin position="260"/>
        <end position="280"/>
    </location>
</feature>
<protein>
    <submittedName>
        <fullName evidence="3">Uncharacterized protein</fullName>
    </submittedName>
</protein>
<feature type="signal peptide" evidence="2">
    <location>
        <begin position="1"/>
        <end position="22"/>
    </location>
</feature>
<reference evidence="3" key="1">
    <citation type="journal article" date="2010" name="Science">
        <title>Plasticity of animal genome architecture unmasked by rapid evolution of a pelagic tunicate.</title>
        <authorList>
            <person name="Denoeud F."/>
            <person name="Henriet S."/>
            <person name="Mungpakdee S."/>
            <person name="Aury J.M."/>
            <person name="Da Silva C."/>
            <person name="Brinkmann H."/>
            <person name="Mikhaleva J."/>
            <person name="Olsen L.C."/>
            <person name="Jubin C."/>
            <person name="Canestro C."/>
            <person name="Bouquet J.M."/>
            <person name="Danks G."/>
            <person name="Poulain J."/>
            <person name="Campsteijn C."/>
            <person name="Adamski M."/>
            <person name="Cross I."/>
            <person name="Yadetie F."/>
            <person name="Muffato M."/>
            <person name="Louis A."/>
            <person name="Butcher S."/>
            <person name="Tsagkogeorga G."/>
            <person name="Konrad A."/>
            <person name="Singh S."/>
            <person name="Jensen M.F."/>
            <person name="Cong E.H."/>
            <person name="Eikeseth-Otteraa H."/>
            <person name="Noel B."/>
            <person name="Anthouard V."/>
            <person name="Porcel B.M."/>
            <person name="Kachouri-Lafond R."/>
            <person name="Nishino A."/>
            <person name="Ugolini M."/>
            <person name="Chourrout P."/>
            <person name="Nishida H."/>
            <person name="Aasland R."/>
            <person name="Huzurbazar S."/>
            <person name="Westhof E."/>
            <person name="Delsuc F."/>
            <person name="Lehrach H."/>
            <person name="Reinhardt R."/>
            <person name="Weissenbach J."/>
            <person name="Roy S.W."/>
            <person name="Artiguenave F."/>
            <person name="Postlethwait J.H."/>
            <person name="Manak J.R."/>
            <person name="Thompson E.M."/>
            <person name="Jaillon O."/>
            <person name="Du Pasquier L."/>
            <person name="Boudinot P."/>
            <person name="Liberles D.A."/>
            <person name="Volff J.N."/>
            <person name="Philippe H."/>
            <person name="Lenhard B."/>
            <person name="Roest Crollius H."/>
            <person name="Wincker P."/>
            <person name="Chourrout D."/>
        </authorList>
    </citation>
    <scope>NUCLEOTIDE SEQUENCE [LARGE SCALE GENOMIC DNA]</scope>
</reference>
<gene>
    <name evidence="3" type="ORF">GSOID_T00026355001</name>
</gene>
<feature type="non-terminal residue" evidence="3">
    <location>
        <position position="1"/>
    </location>
</feature>
<proteinExistence type="predicted"/>
<dbReference type="EMBL" id="FN657357">
    <property type="protein sequence ID" value="CBY42644.1"/>
    <property type="molecule type" value="Genomic_DNA"/>
</dbReference>
<feature type="region of interest" description="Disordered" evidence="1">
    <location>
        <begin position="152"/>
        <end position="228"/>
    </location>
</feature>
<keyword evidence="2" id="KW-0732">Signal</keyword>
<feature type="chain" id="PRO_5003194398" evidence="2">
    <location>
        <begin position="23"/>
        <end position="486"/>
    </location>
</feature>
<name>E4Z4L6_OIKDI</name>
<dbReference type="Proteomes" id="UP000011014">
    <property type="component" value="Unassembled WGS sequence"/>
</dbReference>
<feature type="region of interest" description="Disordered" evidence="1">
    <location>
        <begin position="109"/>
        <end position="135"/>
    </location>
</feature>
<feature type="compositionally biased region" description="Low complexity" evidence="1">
    <location>
        <begin position="362"/>
        <end position="376"/>
    </location>
</feature>
<feature type="region of interest" description="Disordered" evidence="1">
    <location>
        <begin position="410"/>
        <end position="464"/>
    </location>
</feature>
<evidence type="ECO:0000313" key="3">
    <source>
        <dbReference type="EMBL" id="CBY42644.1"/>
    </source>
</evidence>
<accession>E4Z4L6</accession>
<organism evidence="3">
    <name type="scientific">Oikopleura dioica</name>
    <name type="common">Tunicate</name>
    <dbReference type="NCBI Taxonomy" id="34765"/>
    <lineage>
        <taxon>Eukaryota</taxon>
        <taxon>Metazoa</taxon>
        <taxon>Chordata</taxon>
        <taxon>Tunicata</taxon>
        <taxon>Appendicularia</taxon>
        <taxon>Copelata</taxon>
        <taxon>Oikopleuridae</taxon>
        <taxon>Oikopleura</taxon>
    </lineage>
</organism>
<sequence length="486" mass="52954">LVNIGYFIWDLVLIIVVDLLCCCRFGAKSDQRRQLIWRGGSGGAGGRHAIIYNSGFAPTGRGPTIYHGGFGTTAPPVLRHNRHELEEARWETRESANKFGIPGKTLDKIYGGKHTTTPTPARSDSFDSTTPAEYNEEQEIAAEVAKRIRASKKSGGDAISVRSQATVSSTLGSSSACSSSISRPRSFRRSLSKRSQSFRRWLGRISPMSRQSKEQKKHDKYVKKSKKMGRQYHSTFSLEMEPNGVAKEAEEDGVVYTFDKNGNDCSYQPSPPPTQQPQSTHYYYYKEGDNTAETASFNESVLESEKGGGGGCGEQKTVADTFITVDSDDDNASQNSSYYQDLMREVFSNETKSQPNECPALSDSSSSDSSSSSISSNNDTATNSVLDLTTILEEEDGGADVEVNQNKELSAPDAVAASSPLPISVDPRFRHLGQHSGIRPKPLQKDTVTPPPISSPASSTSSHVLPNVSRLEHNLQLLAHALFPPS</sequence>
<evidence type="ECO:0000256" key="2">
    <source>
        <dbReference type="SAM" id="SignalP"/>
    </source>
</evidence>
<feature type="compositionally biased region" description="Basic residues" evidence="1">
    <location>
        <begin position="218"/>
        <end position="228"/>
    </location>
</feature>